<dbReference type="CDD" id="cd06571">
    <property type="entry name" value="Bac_DnaA_C"/>
    <property type="match status" value="1"/>
</dbReference>
<feature type="domain" description="Chromosomal replication initiator DnaA C-terminal" evidence="13">
    <location>
        <begin position="354"/>
        <end position="423"/>
    </location>
</feature>
<evidence type="ECO:0000259" key="12">
    <source>
        <dbReference type="SMART" id="SM00382"/>
    </source>
</evidence>
<organism evidence="14 15">
    <name type="scientific">Streptococcus danieliae</name>
    <dbReference type="NCBI Taxonomy" id="747656"/>
    <lineage>
        <taxon>Bacteria</taxon>
        <taxon>Bacillati</taxon>
        <taxon>Bacillota</taxon>
        <taxon>Bacilli</taxon>
        <taxon>Lactobacillales</taxon>
        <taxon>Streptococcaceae</taxon>
        <taxon>Streptococcus</taxon>
    </lineage>
</organism>
<dbReference type="InterPro" id="IPR010921">
    <property type="entry name" value="Trp_repressor/repl_initiator"/>
</dbReference>
<gene>
    <name evidence="8 14" type="primary">dnaA</name>
    <name evidence="14" type="ORF">HZY93_01020</name>
</gene>
<feature type="binding site" evidence="8">
    <location>
        <position position="152"/>
    </location>
    <ligand>
        <name>ATP</name>
        <dbReference type="ChEBI" id="CHEBI:30616"/>
    </ligand>
</feature>
<evidence type="ECO:0000256" key="6">
    <source>
        <dbReference type="ARBA" id="ARBA00023121"/>
    </source>
</evidence>
<keyword evidence="7 8" id="KW-0238">DNA-binding</keyword>
<dbReference type="Gene3D" id="1.10.1750.10">
    <property type="match status" value="1"/>
</dbReference>
<evidence type="ECO:0000256" key="9">
    <source>
        <dbReference type="NCBIfam" id="TIGR00362"/>
    </source>
</evidence>
<comment type="caution">
    <text evidence="8">Lacks conserved residue(s) required for the propagation of feature annotation.</text>
</comment>
<feature type="region of interest" description="Domain I, interacts with DnaA modulators" evidence="8">
    <location>
        <begin position="1"/>
        <end position="89"/>
    </location>
</feature>
<keyword evidence="3 8" id="KW-0235">DNA replication</keyword>
<dbReference type="Proteomes" id="UP000563349">
    <property type="component" value="Unassembled WGS sequence"/>
</dbReference>
<feature type="binding site" evidence="8">
    <location>
        <position position="151"/>
    </location>
    <ligand>
        <name>ATP</name>
        <dbReference type="ChEBI" id="CHEBI:30616"/>
    </ligand>
</feature>
<dbReference type="SUPFAM" id="SSF52540">
    <property type="entry name" value="P-loop containing nucleoside triphosphate hydrolases"/>
    <property type="match status" value="1"/>
</dbReference>
<evidence type="ECO:0000313" key="14">
    <source>
        <dbReference type="EMBL" id="NYS48566.1"/>
    </source>
</evidence>
<keyword evidence="4 8" id="KW-0547">Nucleotide-binding</keyword>
<dbReference type="GO" id="GO:0003688">
    <property type="term" value="F:DNA replication origin binding"/>
    <property type="evidence" value="ECO:0007669"/>
    <property type="project" value="UniProtKB-UniRule"/>
</dbReference>
<dbReference type="NCBIfam" id="TIGR00362">
    <property type="entry name" value="DnaA"/>
    <property type="match status" value="1"/>
</dbReference>
<dbReference type="GO" id="GO:0005886">
    <property type="term" value="C:plasma membrane"/>
    <property type="evidence" value="ECO:0007669"/>
    <property type="project" value="TreeGrafter"/>
</dbReference>
<sequence>MDKNQQFWQRFLELSQQTNDAESIQFFVDRAELVSIDRDTITVYLDNPIKQDYWENNFQENLRVAGFELYHVDFKVHYVFERPLAYQEQYTAAPQVQPQNREDTGLIRKHRFDNFVRGDGNIHALGAALAVVEAPGNTYNPLFIYGGPGLGKTHLINALGNAFFEDYPNNRVLYISAESFLNSFIESIRLANTEDFKERFRNLDLLIIDDIQSLNKDTMASTQEELFNTFETLFKKEKQIVFTSDRRPDQLNGMPERLINRFEWGLITDITPPDYETRIAILQAKTQNLPYIFPIETFEYLANQFDSNVRELEGALNDIRLIADVQGLETITVELAAQAIRSRKEDVRRITVIPIENIQEEVGKFYGISVKEIKGSSRKQHIVLARSVAMYLSRELTDNSQPKIGKAFGGKDHTTVIHAHRKIKKQIKDDQSLFLEIEEIKKNLKK</sequence>
<evidence type="ECO:0000256" key="8">
    <source>
        <dbReference type="HAMAP-Rule" id="MF_00377"/>
    </source>
</evidence>
<dbReference type="AlphaFoldDB" id="A0A7Z0LC52"/>
<dbReference type="CDD" id="cd00009">
    <property type="entry name" value="AAA"/>
    <property type="match status" value="1"/>
</dbReference>
<dbReference type="Gene3D" id="3.30.300.180">
    <property type="match status" value="1"/>
</dbReference>
<dbReference type="GO" id="GO:0005524">
    <property type="term" value="F:ATP binding"/>
    <property type="evidence" value="ECO:0007669"/>
    <property type="project" value="UniProtKB-UniRule"/>
</dbReference>
<evidence type="ECO:0000256" key="1">
    <source>
        <dbReference type="ARBA" id="ARBA00006583"/>
    </source>
</evidence>
<dbReference type="GO" id="GO:0006275">
    <property type="term" value="P:regulation of DNA replication"/>
    <property type="evidence" value="ECO:0007669"/>
    <property type="project" value="UniProtKB-UniRule"/>
</dbReference>
<dbReference type="InterPro" id="IPR038454">
    <property type="entry name" value="DnaA_N_sf"/>
</dbReference>
<dbReference type="InterPro" id="IPR020591">
    <property type="entry name" value="Chromosome_initiator_DnaA-like"/>
</dbReference>
<dbReference type="InterPro" id="IPR013317">
    <property type="entry name" value="DnaA_dom"/>
</dbReference>
<dbReference type="PANTHER" id="PTHR30050:SF2">
    <property type="entry name" value="CHROMOSOMAL REPLICATION INITIATOR PROTEIN DNAA"/>
    <property type="match status" value="1"/>
</dbReference>
<dbReference type="HAMAP" id="MF_00377">
    <property type="entry name" value="DnaA_bact"/>
    <property type="match status" value="1"/>
</dbReference>
<accession>A0A7Z0LC52</accession>
<feature type="domain" description="AAA+ ATPase" evidence="12">
    <location>
        <begin position="138"/>
        <end position="351"/>
    </location>
</feature>
<keyword evidence="5 8" id="KW-0067">ATP-binding</keyword>
<dbReference type="InterPro" id="IPR018312">
    <property type="entry name" value="Chromosome_initiator_DnaA_CS"/>
</dbReference>
<evidence type="ECO:0000256" key="5">
    <source>
        <dbReference type="ARBA" id="ARBA00022840"/>
    </source>
</evidence>
<proteinExistence type="inferred from homology"/>
<dbReference type="InterPro" id="IPR013159">
    <property type="entry name" value="DnaA_C"/>
</dbReference>
<feature type="binding site" evidence="8">
    <location>
        <position position="149"/>
    </location>
    <ligand>
        <name>ATP</name>
        <dbReference type="ChEBI" id="CHEBI:30616"/>
    </ligand>
</feature>
<dbReference type="FunFam" id="1.10.1750.10:FF:000002">
    <property type="entry name" value="Chromosomal replication initiator protein DnaA"/>
    <property type="match status" value="1"/>
</dbReference>
<dbReference type="GO" id="GO:0006270">
    <property type="term" value="P:DNA replication initiation"/>
    <property type="evidence" value="ECO:0007669"/>
    <property type="project" value="UniProtKB-UniRule"/>
</dbReference>
<comment type="similarity">
    <text evidence="1 8 11">Belongs to the DnaA family.</text>
</comment>
<dbReference type="GO" id="GO:0008289">
    <property type="term" value="F:lipid binding"/>
    <property type="evidence" value="ECO:0007669"/>
    <property type="project" value="UniProtKB-KW"/>
</dbReference>
<protein>
    <recommendedName>
        <fullName evidence="8 9">Chromosomal replication initiator protein DnaA</fullName>
    </recommendedName>
</protein>
<evidence type="ECO:0000256" key="10">
    <source>
        <dbReference type="RuleBase" id="RU000577"/>
    </source>
</evidence>
<dbReference type="PROSITE" id="PS01008">
    <property type="entry name" value="DNAA"/>
    <property type="match status" value="1"/>
</dbReference>
<dbReference type="Gene3D" id="1.10.8.60">
    <property type="match status" value="1"/>
</dbReference>
<dbReference type="InterPro" id="IPR001957">
    <property type="entry name" value="Chromosome_initiator_DnaA"/>
</dbReference>
<evidence type="ECO:0000256" key="2">
    <source>
        <dbReference type="ARBA" id="ARBA00022490"/>
    </source>
</evidence>
<comment type="domain">
    <text evidence="8">Domain I is involved in oligomerization and binding regulators, domain II is flexibile and of varying length in different bacteria, domain III forms the AAA+ region, while domain IV binds dsDNA.</text>
</comment>
<reference evidence="14 15" key="1">
    <citation type="submission" date="2020-07" db="EMBL/GenBank/DDBJ databases">
        <title>MOT database genomes.</title>
        <authorList>
            <person name="Joseph S."/>
            <person name="Aduse-Opoku J."/>
            <person name="Hashim A."/>
            <person name="Wade W."/>
            <person name="Curtis M."/>
        </authorList>
    </citation>
    <scope>NUCLEOTIDE SEQUENCE [LARGE SCALE GENOMIC DNA]</scope>
    <source>
        <strain evidence="14 15">CCW311</strain>
    </source>
</reference>
<dbReference type="PRINTS" id="PR00051">
    <property type="entry name" value="DNAA"/>
</dbReference>
<dbReference type="PANTHER" id="PTHR30050">
    <property type="entry name" value="CHROMOSOMAL REPLICATION INITIATOR PROTEIN DNAA"/>
    <property type="match status" value="1"/>
</dbReference>
<dbReference type="RefSeq" id="WP_179923273.1">
    <property type="nucleotide sequence ID" value="NZ_CP128228.1"/>
</dbReference>
<comment type="subunit">
    <text evidence="8">Oligomerizes as a right-handed, spiral filament on DNA at oriC.</text>
</comment>
<dbReference type="InterPro" id="IPR027417">
    <property type="entry name" value="P-loop_NTPase"/>
</dbReference>
<keyword evidence="6 8" id="KW-0446">Lipid-binding</keyword>
<evidence type="ECO:0000256" key="3">
    <source>
        <dbReference type="ARBA" id="ARBA00022705"/>
    </source>
</evidence>
<keyword evidence="15" id="KW-1185">Reference proteome</keyword>
<dbReference type="Gene3D" id="3.40.50.300">
    <property type="entry name" value="P-loop containing nucleotide triphosphate hydrolases"/>
    <property type="match status" value="1"/>
</dbReference>
<dbReference type="GO" id="GO:0005737">
    <property type="term" value="C:cytoplasm"/>
    <property type="evidence" value="ECO:0007669"/>
    <property type="project" value="UniProtKB-SubCell"/>
</dbReference>
<comment type="function">
    <text evidence="8 10">Plays an essential role in the initiation and regulation of chromosomal replication. ATP-DnaA binds to the origin of replication (oriC) to initiate formation of the DNA replication initiation complex once per cell cycle. Binds the DnaA box (a 9 base pair repeat at the origin) and separates the double-stranded (ds)DNA. Forms a right-handed helical filament on oriC DNA; dsDNA binds to the exterior of the filament while single-stranded (ss)DNA is stabiized in the filament's interior. The ATP-DnaA-oriC complex binds and stabilizes one strand of the AT-rich DNA unwinding element (DUE), permitting loading of DNA polymerase. After initiation quickly degrades to an ADP-DnaA complex that is not apt for DNA replication. Binds acidic phospholipids.</text>
</comment>
<name>A0A7Z0LC52_9STRE</name>
<dbReference type="Pfam" id="PF08299">
    <property type="entry name" value="Bac_DnaA_C"/>
    <property type="match status" value="1"/>
</dbReference>
<evidence type="ECO:0000256" key="11">
    <source>
        <dbReference type="RuleBase" id="RU004227"/>
    </source>
</evidence>
<evidence type="ECO:0000313" key="15">
    <source>
        <dbReference type="Proteomes" id="UP000563349"/>
    </source>
</evidence>
<dbReference type="SMART" id="SM00382">
    <property type="entry name" value="AAA"/>
    <property type="match status" value="1"/>
</dbReference>
<dbReference type="EMBL" id="JACBYG010000007">
    <property type="protein sequence ID" value="NYS48566.1"/>
    <property type="molecule type" value="Genomic_DNA"/>
</dbReference>
<evidence type="ECO:0000256" key="7">
    <source>
        <dbReference type="ARBA" id="ARBA00023125"/>
    </source>
</evidence>
<comment type="caution">
    <text evidence="14">The sequence shown here is derived from an EMBL/GenBank/DDBJ whole genome shotgun (WGS) entry which is preliminary data.</text>
</comment>
<feature type="region of interest" description="Domain IV, binds dsDNA" evidence="8">
    <location>
        <begin position="324"/>
        <end position="446"/>
    </location>
</feature>
<keyword evidence="2 8" id="KW-0963">Cytoplasm</keyword>
<feature type="binding site" evidence="8">
    <location>
        <position position="153"/>
    </location>
    <ligand>
        <name>ATP</name>
        <dbReference type="ChEBI" id="CHEBI:30616"/>
    </ligand>
</feature>
<evidence type="ECO:0000256" key="4">
    <source>
        <dbReference type="ARBA" id="ARBA00022741"/>
    </source>
</evidence>
<comment type="subcellular location">
    <subcellularLocation>
        <location evidence="8">Cytoplasm</location>
    </subcellularLocation>
</comment>
<evidence type="ECO:0000259" key="13">
    <source>
        <dbReference type="SMART" id="SM00760"/>
    </source>
</evidence>
<dbReference type="SUPFAM" id="SSF48295">
    <property type="entry name" value="TrpR-like"/>
    <property type="match status" value="1"/>
</dbReference>
<dbReference type="Pfam" id="PF00308">
    <property type="entry name" value="Bac_DnaA"/>
    <property type="match status" value="1"/>
</dbReference>
<dbReference type="InterPro" id="IPR003593">
    <property type="entry name" value="AAA+_ATPase"/>
</dbReference>
<dbReference type="SMART" id="SM00760">
    <property type="entry name" value="Bac_DnaA_C"/>
    <property type="match status" value="1"/>
</dbReference>